<dbReference type="EMBL" id="NGLE01000003">
    <property type="protein sequence ID" value="OTO07767.1"/>
    <property type="molecule type" value="Genomic_DNA"/>
</dbReference>
<feature type="transmembrane region" description="Helical" evidence="7">
    <location>
        <begin position="276"/>
        <end position="294"/>
    </location>
</feature>
<dbReference type="InterPro" id="IPR036259">
    <property type="entry name" value="MFS_trans_sf"/>
</dbReference>
<feature type="transmembrane region" description="Helical" evidence="7">
    <location>
        <begin position="368"/>
        <end position="389"/>
    </location>
</feature>
<dbReference type="PROSITE" id="PS50850">
    <property type="entry name" value="MFS"/>
    <property type="match status" value="1"/>
</dbReference>
<dbReference type="Pfam" id="PF07690">
    <property type="entry name" value="MFS_1"/>
    <property type="match status" value="1"/>
</dbReference>
<keyword evidence="3" id="KW-0813">Transport</keyword>
<dbReference type="PANTHER" id="PTHR23514:SF3">
    <property type="entry name" value="BYPASS OF STOP CODON PROTEIN 6"/>
    <property type="match status" value="1"/>
</dbReference>
<name>A0A242CBZ3_9ENTE</name>
<feature type="transmembrane region" description="Helical" evidence="7">
    <location>
        <begin position="250"/>
        <end position="269"/>
    </location>
</feature>
<keyword evidence="4 7" id="KW-0812">Transmembrane</keyword>
<evidence type="ECO:0000313" key="11">
    <source>
        <dbReference type="Proteomes" id="UP000195139"/>
    </source>
</evidence>
<dbReference type="RefSeq" id="WP_086330926.1">
    <property type="nucleotide sequence ID" value="NZ_NGLE02000001.1"/>
</dbReference>
<feature type="transmembrane region" description="Helical" evidence="7">
    <location>
        <begin position="44"/>
        <end position="64"/>
    </location>
</feature>
<feature type="transmembrane region" description="Helical" evidence="7">
    <location>
        <begin position="334"/>
        <end position="356"/>
    </location>
</feature>
<dbReference type="STRING" id="1834181.A5880_002037"/>
<accession>A0A242CBZ3</accession>
<dbReference type="InterPro" id="IPR051788">
    <property type="entry name" value="MFS_Transporter"/>
</dbReference>
<evidence type="ECO:0000256" key="2">
    <source>
        <dbReference type="ARBA" id="ARBA00008335"/>
    </source>
</evidence>
<evidence type="ECO:0000256" key="7">
    <source>
        <dbReference type="SAM" id="Phobius"/>
    </source>
</evidence>
<comment type="subcellular location">
    <subcellularLocation>
        <location evidence="1">Cell membrane</location>
        <topology evidence="1">Multi-pass membrane protein</topology>
    </subcellularLocation>
</comment>
<feature type="transmembrane region" description="Helical" evidence="7">
    <location>
        <begin position="161"/>
        <end position="178"/>
    </location>
</feature>
<feature type="transmembrane region" description="Helical" evidence="7">
    <location>
        <begin position="71"/>
        <end position="90"/>
    </location>
</feature>
<dbReference type="InterPro" id="IPR005829">
    <property type="entry name" value="Sugar_transporter_CS"/>
</dbReference>
<dbReference type="GO" id="GO:0005886">
    <property type="term" value="C:plasma membrane"/>
    <property type="evidence" value="ECO:0007669"/>
    <property type="project" value="UniProtKB-SubCell"/>
</dbReference>
<dbReference type="GO" id="GO:0022857">
    <property type="term" value="F:transmembrane transporter activity"/>
    <property type="evidence" value="ECO:0007669"/>
    <property type="project" value="InterPro"/>
</dbReference>
<dbReference type="PANTHER" id="PTHR23514">
    <property type="entry name" value="BYPASS OF STOP CODON PROTEIN 6"/>
    <property type="match status" value="1"/>
</dbReference>
<organism evidence="10">
    <name type="scientific">Candidatus Enterococcus mansonii</name>
    <dbReference type="NCBI Taxonomy" id="1834181"/>
    <lineage>
        <taxon>Bacteria</taxon>
        <taxon>Bacillati</taxon>
        <taxon>Bacillota</taxon>
        <taxon>Bacilli</taxon>
        <taxon>Lactobacillales</taxon>
        <taxon>Enterococcaceae</taxon>
        <taxon>Enterococcus</taxon>
    </lineage>
</organism>
<feature type="transmembrane region" description="Helical" evidence="7">
    <location>
        <begin position="300"/>
        <end position="322"/>
    </location>
</feature>
<keyword evidence="6 7" id="KW-0472">Membrane</keyword>
<comment type="caution">
    <text evidence="10">The sequence shown here is derived from an EMBL/GenBank/DDBJ whole genome shotgun (WGS) entry which is preliminary data.</text>
</comment>
<evidence type="ECO:0000256" key="6">
    <source>
        <dbReference type="ARBA" id="ARBA00023136"/>
    </source>
</evidence>
<dbReference type="Proteomes" id="UP000195139">
    <property type="component" value="Unassembled WGS sequence"/>
</dbReference>
<feature type="transmembrane region" description="Helical" evidence="7">
    <location>
        <begin position="96"/>
        <end position="119"/>
    </location>
</feature>
<evidence type="ECO:0000256" key="4">
    <source>
        <dbReference type="ARBA" id="ARBA00022692"/>
    </source>
</evidence>
<evidence type="ECO:0000313" key="10">
    <source>
        <dbReference type="EMBL" id="OTO07767.1"/>
    </source>
</evidence>
<sequence>MKDKMEKIAILSLSLILTSMLAVSGSIPALIQQFDGYSRSSIEFLVSIPAFPMIIMVALSPLLSKILSERVTIIVGLLIAGGAGILPTVLTSYNSILVSRVFLGIGFGLINTRAISIIGERWSGGERATLLGFRVSAETIGQTVMTLVAGQLLAFGWKYPFYVYALAFFILIMYLLFVPSEQRSTDDSVQEDAAEANAVAKKMTTEQKGFVLMNAVFIGLLICVNVSNALRLPSYIVETGIGTSIEASRVLSMMMFTGFLAGLTFGKLMSWLKNQLLTVNLLILGLGLVVIALTSNIITIALGAFLCGFSVTICITCVFNNLSENLSKEMLNTGMAVVLVGCNIGASGAPVVLNWIGLINDNLTTSFLVYAMIIISVGVGVFIFSRTAAKNVIKE</sequence>
<comment type="similarity">
    <text evidence="2">Belongs to the major facilitator superfamily.</text>
</comment>
<proteinExistence type="inferred from homology"/>
<feature type="transmembrane region" description="Helical" evidence="7">
    <location>
        <begin position="210"/>
        <end position="230"/>
    </location>
</feature>
<dbReference type="InterPro" id="IPR011701">
    <property type="entry name" value="MFS"/>
</dbReference>
<dbReference type="Gene3D" id="1.20.1250.20">
    <property type="entry name" value="MFS general substrate transporter like domains"/>
    <property type="match status" value="1"/>
</dbReference>
<dbReference type="AlphaFoldDB" id="A0A242CBZ3"/>
<gene>
    <name evidence="9" type="ORF">A5880_001399</name>
    <name evidence="10" type="ORF">A5880_002037</name>
</gene>
<evidence type="ECO:0000256" key="1">
    <source>
        <dbReference type="ARBA" id="ARBA00004651"/>
    </source>
</evidence>
<dbReference type="SUPFAM" id="SSF103473">
    <property type="entry name" value="MFS general substrate transporter"/>
    <property type="match status" value="1"/>
</dbReference>
<dbReference type="EMBL" id="NGLE02000001">
    <property type="protein sequence ID" value="MEI5993852.1"/>
    <property type="molecule type" value="Genomic_DNA"/>
</dbReference>
<evidence type="ECO:0000313" key="9">
    <source>
        <dbReference type="EMBL" id="MEI5993852.1"/>
    </source>
</evidence>
<dbReference type="OrthoDB" id="1650550at2"/>
<evidence type="ECO:0000256" key="5">
    <source>
        <dbReference type="ARBA" id="ARBA00022989"/>
    </source>
</evidence>
<keyword evidence="11" id="KW-1185">Reference proteome</keyword>
<protein>
    <recommendedName>
        <fullName evidence="8">Major facilitator superfamily (MFS) profile domain-containing protein</fullName>
    </recommendedName>
</protein>
<dbReference type="InterPro" id="IPR020846">
    <property type="entry name" value="MFS_dom"/>
</dbReference>
<feature type="domain" description="Major facilitator superfamily (MFS) profile" evidence="8">
    <location>
        <begin position="5"/>
        <end position="389"/>
    </location>
</feature>
<evidence type="ECO:0000256" key="3">
    <source>
        <dbReference type="ARBA" id="ARBA00022448"/>
    </source>
</evidence>
<keyword evidence="5 7" id="KW-1133">Transmembrane helix</keyword>
<dbReference type="PROSITE" id="PS00217">
    <property type="entry name" value="SUGAR_TRANSPORT_2"/>
    <property type="match status" value="1"/>
</dbReference>
<reference evidence="9 11" key="2">
    <citation type="submission" date="2018-07" db="EMBL/GenBank/DDBJ databases">
        <title>The Genome Sequence of Enterococcus sp. DIV0659b.</title>
        <authorList>
            <consortium name="The Broad Institute Genomics Platform"/>
            <consortium name="The Broad Institute Genomic Center for Infectious Diseases"/>
            <person name="Earl A."/>
            <person name="Manson A."/>
            <person name="Schwartman J."/>
            <person name="Gilmore M."/>
            <person name="Abouelleil A."/>
            <person name="Cao P."/>
            <person name="Chapman S."/>
            <person name="Cusick C."/>
            <person name="Shea T."/>
            <person name="Young S."/>
            <person name="Neafsey D."/>
            <person name="Nusbaum C."/>
            <person name="Birren B."/>
        </authorList>
    </citation>
    <scope>NUCLEOTIDE SEQUENCE [LARGE SCALE GENOMIC DNA]</scope>
    <source>
        <strain evidence="9 11">4G2_DIV0659</strain>
    </source>
</reference>
<evidence type="ECO:0000259" key="8">
    <source>
        <dbReference type="PROSITE" id="PS50850"/>
    </source>
</evidence>
<reference evidence="10" key="1">
    <citation type="submission" date="2017-05" db="EMBL/GenBank/DDBJ databases">
        <title>The Genome Sequence of Enterococcus sp. 4G2_DIV0659.</title>
        <authorList>
            <consortium name="The Broad Institute Genomics Platform"/>
            <consortium name="The Broad Institute Genomic Center for Infectious Diseases"/>
            <person name="Earl A."/>
            <person name="Manson A."/>
            <person name="Schwartman J."/>
            <person name="Gilmore M."/>
            <person name="Abouelleil A."/>
            <person name="Cao P."/>
            <person name="Chapman S."/>
            <person name="Cusick C."/>
            <person name="Shea T."/>
            <person name="Young S."/>
            <person name="Neafsey D."/>
            <person name="Nusbaum C."/>
            <person name="Birren B."/>
        </authorList>
    </citation>
    <scope>NUCLEOTIDE SEQUENCE [LARGE SCALE GENOMIC DNA]</scope>
    <source>
        <strain evidence="10">4G2_DIV0659</strain>
    </source>
</reference>
<feature type="transmembrane region" description="Helical" evidence="7">
    <location>
        <begin position="131"/>
        <end position="155"/>
    </location>
</feature>